<evidence type="ECO:0000256" key="4">
    <source>
        <dbReference type="ARBA" id="ARBA00022729"/>
    </source>
</evidence>
<dbReference type="EMBL" id="HADX01016053">
    <property type="protein sequence ID" value="SBP38285.1"/>
    <property type="molecule type" value="Transcribed_RNA"/>
</dbReference>
<dbReference type="PANTHER" id="PTHR25466:SF14">
    <property type="entry name" value="BUTYROPHILIN SUBFAMILY 2 MEMBER A2-LIKE-RELATED"/>
    <property type="match status" value="1"/>
</dbReference>
<evidence type="ECO:0000256" key="3">
    <source>
        <dbReference type="ARBA" id="ARBA00022692"/>
    </source>
</evidence>
<dbReference type="GO" id="GO:0031295">
    <property type="term" value="P:T cell costimulation"/>
    <property type="evidence" value="ECO:0007669"/>
    <property type="project" value="TreeGrafter"/>
</dbReference>
<keyword evidence="9" id="KW-0325">Glycoprotein</keyword>
<dbReference type="InterPro" id="IPR013106">
    <property type="entry name" value="Ig_V-set"/>
</dbReference>
<dbReference type="InterPro" id="IPR007110">
    <property type="entry name" value="Ig-like_dom"/>
</dbReference>
<sequence length="298" mass="32659">MASRGTFSIFSVLLFCVGGHSFVELQCNERNVGQIGQPSLLNCVVQPTQGTTDVTITNVAWRRSGDAKPFLYCNKKDGCTKESGYRFADSSPEWDNKNMNISLLITNTRVADEGKYTCRVFTDSGNDNAVVDLRVTAKYSLPNVSLVPEKETPNSEKALICRTSGGYPKGTIHWFGENDEDWTKSAKTVEKNMDNGLFELSSKLVLLTGSTFSKYTCVVFNSSGAKENEGAIQIPESQVNPNKASVQTPNVVAGVLVIGSLIVGLLLLLLIRRRRAQRPQHRGIPEIDFEASPLDSKA</sequence>
<keyword evidence="6 11" id="KW-0472">Membrane</keyword>
<keyword evidence="3 11" id="KW-0812">Transmembrane</keyword>
<proteinExistence type="predicted"/>
<keyword evidence="7" id="KW-1015">Disulfide bond</keyword>
<dbReference type="Gene3D" id="2.60.40.10">
    <property type="entry name" value="Immunoglobulins"/>
    <property type="match status" value="2"/>
</dbReference>
<dbReference type="GO" id="GO:0009897">
    <property type="term" value="C:external side of plasma membrane"/>
    <property type="evidence" value="ECO:0007669"/>
    <property type="project" value="TreeGrafter"/>
</dbReference>
<dbReference type="GO" id="GO:0007166">
    <property type="term" value="P:cell surface receptor signaling pathway"/>
    <property type="evidence" value="ECO:0007669"/>
    <property type="project" value="TreeGrafter"/>
</dbReference>
<dbReference type="InterPro" id="IPR036179">
    <property type="entry name" value="Ig-like_dom_sf"/>
</dbReference>
<accession>A0A1A7X3I0</accession>
<dbReference type="InterPro" id="IPR013783">
    <property type="entry name" value="Ig-like_fold"/>
</dbReference>
<dbReference type="InterPro" id="IPR003599">
    <property type="entry name" value="Ig_sub"/>
</dbReference>
<feature type="chain" id="PRO_5015054513" description="Ig-like domain-containing protein" evidence="12">
    <location>
        <begin position="22"/>
        <end position="298"/>
    </location>
</feature>
<dbReference type="InterPro" id="IPR053896">
    <property type="entry name" value="BTN3A2-like_Ig-C"/>
</dbReference>
<keyword evidence="10" id="KW-0393">Immunoglobulin domain</keyword>
<dbReference type="GO" id="GO:0042102">
    <property type="term" value="P:positive regulation of T cell proliferation"/>
    <property type="evidence" value="ECO:0007669"/>
    <property type="project" value="TreeGrafter"/>
</dbReference>
<dbReference type="Pfam" id="PF07686">
    <property type="entry name" value="V-set"/>
    <property type="match status" value="1"/>
</dbReference>
<keyword evidence="5 11" id="KW-1133">Transmembrane helix</keyword>
<reference evidence="14" key="2">
    <citation type="submission" date="2016-06" db="EMBL/GenBank/DDBJ databases">
        <title>The genome of a short-lived fish provides insights into sex chromosome evolution and the genetic control of aging.</title>
        <authorList>
            <person name="Reichwald K."/>
            <person name="Felder M."/>
            <person name="Petzold A."/>
            <person name="Koch P."/>
            <person name="Groth M."/>
            <person name="Platzer M."/>
        </authorList>
    </citation>
    <scope>NUCLEOTIDE SEQUENCE</scope>
    <source>
        <tissue evidence="14">Brain</tissue>
    </source>
</reference>
<feature type="domain" description="Ig-like" evidence="13">
    <location>
        <begin position="142"/>
        <end position="233"/>
    </location>
</feature>
<keyword evidence="4 12" id="KW-0732">Signal</keyword>
<evidence type="ECO:0000256" key="9">
    <source>
        <dbReference type="ARBA" id="ARBA00023180"/>
    </source>
</evidence>
<feature type="signal peptide" evidence="12">
    <location>
        <begin position="1"/>
        <end position="21"/>
    </location>
</feature>
<dbReference type="GO" id="GO:0071222">
    <property type="term" value="P:cellular response to lipopolysaccharide"/>
    <property type="evidence" value="ECO:0007669"/>
    <property type="project" value="TreeGrafter"/>
</dbReference>
<feature type="domain" description="Ig-like" evidence="13">
    <location>
        <begin position="36"/>
        <end position="136"/>
    </location>
</feature>
<dbReference type="Pfam" id="PF22705">
    <property type="entry name" value="C2-set_3"/>
    <property type="match status" value="1"/>
</dbReference>
<evidence type="ECO:0000313" key="14">
    <source>
        <dbReference type="EMBL" id="SBP12601.1"/>
    </source>
</evidence>
<feature type="transmembrane region" description="Helical" evidence="11">
    <location>
        <begin position="251"/>
        <end position="271"/>
    </location>
</feature>
<keyword evidence="8" id="KW-0675">Receptor</keyword>
<dbReference type="PROSITE" id="PS50835">
    <property type="entry name" value="IG_LIKE"/>
    <property type="match status" value="2"/>
</dbReference>
<evidence type="ECO:0000256" key="7">
    <source>
        <dbReference type="ARBA" id="ARBA00023157"/>
    </source>
</evidence>
<evidence type="ECO:0000256" key="5">
    <source>
        <dbReference type="ARBA" id="ARBA00022989"/>
    </source>
</evidence>
<dbReference type="GO" id="GO:0042130">
    <property type="term" value="P:negative regulation of T cell proliferation"/>
    <property type="evidence" value="ECO:0007669"/>
    <property type="project" value="TreeGrafter"/>
</dbReference>
<dbReference type="GO" id="GO:0006955">
    <property type="term" value="P:immune response"/>
    <property type="evidence" value="ECO:0007669"/>
    <property type="project" value="TreeGrafter"/>
</dbReference>
<reference evidence="14" key="1">
    <citation type="submission" date="2016-05" db="EMBL/GenBank/DDBJ databases">
        <authorList>
            <person name="Lavstsen T."/>
            <person name="Jespersen J.S."/>
        </authorList>
    </citation>
    <scope>NUCLEOTIDE SEQUENCE</scope>
    <source>
        <tissue evidence="14">Brain</tissue>
    </source>
</reference>
<dbReference type="PANTHER" id="PTHR25466">
    <property type="entry name" value="T-LYMPHOCYTE ACTIVATION ANTIGEN"/>
    <property type="match status" value="1"/>
</dbReference>
<evidence type="ECO:0000256" key="6">
    <source>
        <dbReference type="ARBA" id="ARBA00023136"/>
    </source>
</evidence>
<gene>
    <name evidence="14" type="primary">Nfu_g_1_013647</name>
</gene>
<dbReference type="EMBL" id="HADW01011201">
    <property type="protein sequence ID" value="SBP12601.1"/>
    <property type="molecule type" value="Transcribed_RNA"/>
</dbReference>
<keyword evidence="2" id="KW-1003">Cell membrane</keyword>
<protein>
    <recommendedName>
        <fullName evidence="13">Ig-like domain-containing protein</fullName>
    </recommendedName>
</protein>
<dbReference type="SUPFAM" id="SSF48726">
    <property type="entry name" value="Immunoglobulin"/>
    <property type="match status" value="2"/>
</dbReference>
<dbReference type="SMART" id="SM00409">
    <property type="entry name" value="IG"/>
    <property type="match status" value="1"/>
</dbReference>
<evidence type="ECO:0000259" key="13">
    <source>
        <dbReference type="PROSITE" id="PS50835"/>
    </source>
</evidence>
<evidence type="ECO:0000256" key="11">
    <source>
        <dbReference type="SAM" id="Phobius"/>
    </source>
</evidence>
<organism evidence="14">
    <name type="scientific">Iconisemion striatum</name>
    <dbReference type="NCBI Taxonomy" id="60296"/>
    <lineage>
        <taxon>Eukaryota</taxon>
        <taxon>Metazoa</taxon>
        <taxon>Chordata</taxon>
        <taxon>Craniata</taxon>
        <taxon>Vertebrata</taxon>
        <taxon>Euteleostomi</taxon>
        <taxon>Actinopterygii</taxon>
        <taxon>Neopterygii</taxon>
        <taxon>Teleostei</taxon>
        <taxon>Neoteleostei</taxon>
        <taxon>Acanthomorphata</taxon>
        <taxon>Ovalentaria</taxon>
        <taxon>Atherinomorphae</taxon>
        <taxon>Cyprinodontiformes</taxon>
        <taxon>Nothobranchiidae</taxon>
        <taxon>Iconisemion</taxon>
    </lineage>
</organism>
<evidence type="ECO:0000256" key="1">
    <source>
        <dbReference type="ARBA" id="ARBA00004251"/>
    </source>
</evidence>
<evidence type="ECO:0000256" key="8">
    <source>
        <dbReference type="ARBA" id="ARBA00023170"/>
    </source>
</evidence>
<evidence type="ECO:0000256" key="12">
    <source>
        <dbReference type="SAM" id="SignalP"/>
    </source>
</evidence>
<evidence type="ECO:0000256" key="10">
    <source>
        <dbReference type="ARBA" id="ARBA00023319"/>
    </source>
</evidence>
<name>A0A1A7X3I0_9TELE</name>
<evidence type="ECO:0000256" key="2">
    <source>
        <dbReference type="ARBA" id="ARBA00022475"/>
    </source>
</evidence>
<comment type="subcellular location">
    <subcellularLocation>
        <location evidence="1">Cell membrane</location>
        <topology evidence="1">Single-pass type I membrane protein</topology>
    </subcellularLocation>
</comment>
<dbReference type="InterPro" id="IPR051713">
    <property type="entry name" value="T-cell_Activation_Regulation"/>
</dbReference>
<dbReference type="AlphaFoldDB" id="A0A1A7X3I0"/>